<accession>A0AAD7UA11</accession>
<dbReference type="AlphaFoldDB" id="A0AAD7UA11"/>
<keyword evidence="8" id="KW-1185">Reference proteome</keyword>
<keyword evidence="4" id="KW-0539">Nucleus</keyword>
<gene>
    <name evidence="7" type="ORF">CTAYLR_004498</name>
</gene>
<dbReference type="Pfam" id="PF04427">
    <property type="entry name" value="Brix"/>
    <property type="match status" value="1"/>
</dbReference>
<dbReference type="PANTHER" id="PTHR13634">
    <property type="entry name" value="RIBOSOME BIOGENESIS PROTEIN BRIX"/>
    <property type="match status" value="1"/>
</dbReference>
<dbReference type="GO" id="GO:0006364">
    <property type="term" value="P:rRNA processing"/>
    <property type="evidence" value="ECO:0007669"/>
    <property type="project" value="InterPro"/>
</dbReference>
<keyword evidence="3" id="KW-0690">Ribosome biogenesis</keyword>
<dbReference type="PANTHER" id="PTHR13634:SF0">
    <property type="entry name" value="RIBOSOME BIOGENESIS PROTEIN BRX1 HOMOLOG"/>
    <property type="match status" value="1"/>
</dbReference>
<dbReference type="GO" id="GO:0005730">
    <property type="term" value="C:nucleolus"/>
    <property type="evidence" value="ECO:0007669"/>
    <property type="project" value="UniProtKB-SubCell"/>
</dbReference>
<protein>
    <recommendedName>
        <fullName evidence="6">Brix domain-containing protein</fullName>
    </recommendedName>
</protein>
<evidence type="ECO:0000259" key="6">
    <source>
        <dbReference type="PROSITE" id="PS50833"/>
    </source>
</evidence>
<feature type="compositionally biased region" description="Basic and acidic residues" evidence="5">
    <location>
        <begin position="202"/>
        <end position="215"/>
    </location>
</feature>
<dbReference type="EMBL" id="JAQMWT010000456">
    <property type="protein sequence ID" value="KAJ8601046.1"/>
    <property type="molecule type" value="Genomic_DNA"/>
</dbReference>
<evidence type="ECO:0000256" key="2">
    <source>
        <dbReference type="ARBA" id="ARBA00006369"/>
    </source>
</evidence>
<dbReference type="Proteomes" id="UP001230188">
    <property type="component" value="Unassembled WGS sequence"/>
</dbReference>
<feature type="region of interest" description="Disordered" evidence="5">
    <location>
        <begin position="202"/>
        <end position="236"/>
    </location>
</feature>
<feature type="domain" description="Brix" evidence="6">
    <location>
        <begin position="7"/>
        <end position="190"/>
    </location>
</feature>
<dbReference type="SMART" id="SM00879">
    <property type="entry name" value="Brix"/>
    <property type="match status" value="1"/>
</dbReference>
<sequence length="252" mass="28821">MKYANKQRVLVVTSRGVSARQRHLVDDVAKLLPHHKKESKVDAKKDLRSLNELAELGSCNGVVYFEARKHALYLWISRRNGPAAKFGVLNVHTTDELRLTGNCALGSRPLLCFHNFRDDVVIFKHLLAITFGTPRGHPKSKPFFDHCLSFSMLDGKIWLRHYQTTSDDQLVEIGPRFVLDPIRVLAGSFSGSTIYHVPTEPKKRNKLHDDSYERRQRTKLQRKEHKRNNQIPKTDLDGLFAADNADFIGPDE</sequence>
<reference evidence="7" key="1">
    <citation type="submission" date="2023-01" db="EMBL/GenBank/DDBJ databases">
        <title>Metagenome sequencing of chrysophaentin producing Chrysophaeum taylorii.</title>
        <authorList>
            <person name="Davison J."/>
            <person name="Bewley C."/>
        </authorList>
    </citation>
    <scope>NUCLEOTIDE SEQUENCE</scope>
    <source>
        <strain evidence="7">NIES-1699</strain>
    </source>
</reference>
<comment type="caution">
    <text evidence="7">The sequence shown here is derived from an EMBL/GenBank/DDBJ whole genome shotgun (WGS) entry which is preliminary data.</text>
</comment>
<dbReference type="PROSITE" id="PS50833">
    <property type="entry name" value="BRIX"/>
    <property type="match status" value="1"/>
</dbReference>
<name>A0AAD7UA11_9STRA</name>
<evidence type="ECO:0000256" key="3">
    <source>
        <dbReference type="ARBA" id="ARBA00022517"/>
    </source>
</evidence>
<evidence type="ECO:0000256" key="4">
    <source>
        <dbReference type="ARBA" id="ARBA00023242"/>
    </source>
</evidence>
<evidence type="ECO:0000256" key="1">
    <source>
        <dbReference type="ARBA" id="ARBA00004604"/>
    </source>
</evidence>
<dbReference type="InterPro" id="IPR007109">
    <property type="entry name" value="Brix"/>
</dbReference>
<dbReference type="GO" id="GO:0000027">
    <property type="term" value="P:ribosomal large subunit assembly"/>
    <property type="evidence" value="ECO:0007669"/>
    <property type="project" value="TreeGrafter"/>
</dbReference>
<dbReference type="SUPFAM" id="SSF52954">
    <property type="entry name" value="Class II aaRS ABD-related"/>
    <property type="match status" value="1"/>
</dbReference>
<feature type="compositionally biased region" description="Basic residues" evidence="5">
    <location>
        <begin position="216"/>
        <end position="228"/>
    </location>
</feature>
<evidence type="ECO:0000256" key="5">
    <source>
        <dbReference type="SAM" id="MobiDB-lite"/>
    </source>
</evidence>
<dbReference type="InterPro" id="IPR026532">
    <property type="entry name" value="BRX1"/>
</dbReference>
<comment type="similarity">
    <text evidence="2">Belongs to the BRX1 family.</text>
</comment>
<proteinExistence type="inferred from homology"/>
<evidence type="ECO:0000313" key="8">
    <source>
        <dbReference type="Proteomes" id="UP001230188"/>
    </source>
</evidence>
<evidence type="ECO:0000313" key="7">
    <source>
        <dbReference type="EMBL" id="KAJ8601046.1"/>
    </source>
</evidence>
<comment type="subcellular location">
    <subcellularLocation>
        <location evidence="1">Nucleus</location>
        <location evidence="1">Nucleolus</location>
    </subcellularLocation>
</comment>
<dbReference type="GO" id="GO:0019843">
    <property type="term" value="F:rRNA binding"/>
    <property type="evidence" value="ECO:0007669"/>
    <property type="project" value="InterPro"/>
</dbReference>
<organism evidence="7 8">
    <name type="scientific">Chrysophaeum taylorii</name>
    <dbReference type="NCBI Taxonomy" id="2483200"/>
    <lineage>
        <taxon>Eukaryota</taxon>
        <taxon>Sar</taxon>
        <taxon>Stramenopiles</taxon>
        <taxon>Ochrophyta</taxon>
        <taxon>Pelagophyceae</taxon>
        <taxon>Pelagomonadales</taxon>
        <taxon>Pelagomonadaceae</taxon>
        <taxon>Chrysophaeum</taxon>
    </lineage>
</organism>